<gene>
    <name evidence="1" type="ORF">M407DRAFT_27245</name>
</gene>
<dbReference type="AlphaFoldDB" id="A0A0C3KPB7"/>
<organism evidence="1 2">
    <name type="scientific">Tulasnella calospora MUT 4182</name>
    <dbReference type="NCBI Taxonomy" id="1051891"/>
    <lineage>
        <taxon>Eukaryota</taxon>
        <taxon>Fungi</taxon>
        <taxon>Dikarya</taxon>
        <taxon>Basidiomycota</taxon>
        <taxon>Agaricomycotina</taxon>
        <taxon>Agaricomycetes</taxon>
        <taxon>Cantharellales</taxon>
        <taxon>Tulasnellaceae</taxon>
        <taxon>Tulasnella</taxon>
    </lineage>
</organism>
<keyword evidence="2" id="KW-1185">Reference proteome</keyword>
<reference evidence="2" key="2">
    <citation type="submission" date="2015-01" db="EMBL/GenBank/DDBJ databases">
        <title>Evolutionary Origins and Diversification of the Mycorrhizal Mutualists.</title>
        <authorList>
            <consortium name="DOE Joint Genome Institute"/>
            <consortium name="Mycorrhizal Genomics Consortium"/>
            <person name="Kohler A."/>
            <person name="Kuo A."/>
            <person name="Nagy L.G."/>
            <person name="Floudas D."/>
            <person name="Copeland A."/>
            <person name="Barry K.W."/>
            <person name="Cichocki N."/>
            <person name="Veneault-Fourrey C."/>
            <person name="LaButti K."/>
            <person name="Lindquist E.A."/>
            <person name="Lipzen A."/>
            <person name="Lundell T."/>
            <person name="Morin E."/>
            <person name="Murat C."/>
            <person name="Riley R."/>
            <person name="Ohm R."/>
            <person name="Sun H."/>
            <person name="Tunlid A."/>
            <person name="Henrissat B."/>
            <person name="Grigoriev I.V."/>
            <person name="Hibbett D.S."/>
            <person name="Martin F."/>
        </authorList>
    </citation>
    <scope>NUCLEOTIDE SEQUENCE [LARGE SCALE GENOMIC DNA]</scope>
    <source>
        <strain evidence="2">MUT 4182</strain>
    </source>
</reference>
<dbReference type="EMBL" id="KN823089">
    <property type="protein sequence ID" value="KIO23253.1"/>
    <property type="molecule type" value="Genomic_DNA"/>
</dbReference>
<accession>A0A0C3KPB7</accession>
<evidence type="ECO:0000313" key="2">
    <source>
        <dbReference type="Proteomes" id="UP000054248"/>
    </source>
</evidence>
<proteinExistence type="predicted"/>
<protein>
    <submittedName>
        <fullName evidence="1">Uncharacterized protein</fullName>
    </submittedName>
</protein>
<name>A0A0C3KPB7_9AGAM</name>
<dbReference type="HOGENOM" id="CLU_3108154_0_0_1"/>
<dbReference type="Proteomes" id="UP000054248">
    <property type="component" value="Unassembled WGS sequence"/>
</dbReference>
<sequence>MQRHPAIAIRGDGNPDRRVVVVGDGSEWRYKNTSNLLKVVMPGSISVAAAS</sequence>
<reference evidence="1 2" key="1">
    <citation type="submission" date="2014-04" db="EMBL/GenBank/DDBJ databases">
        <authorList>
            <consortium name="DOE Joint Genome Institute"/>
            <person name="Kuo A."/>
            <person name="Girlanda M."/>
            <person name="Perotto S."/>
            <person name="Kohler A."/>
            <person name="Nagy L.G."/>
            <person name="Floudas D."/>
            <person name="Copeland A."/>
            <person name="Barry K.W."/>
            <person name="Cichocki N."/>
            <person name="Veneault-Fourrey C."/>
            <person name="LaButti K."/>
            <person name="Lindquist E.A."/>
            <person name="Lipzen A."/>
            <person name="Lundell T."/>
            <person name="Morin E."/>
            <person name="Murat C."/>
            <person name="Sun H."/>
            <person name="Tunlid A."/>
            <person name="Henrissat B."/>
            <person name="Grigoriev I.V."/>
            <person name="Hibbett D.S."/>
            <person name="Martin F."/>
            <person name="Nordberg H.P."/>
            <person name="Cantor M.N."/>
            <person name="Hua S.X."/>
        </authorList>
    </citation>
    <scope>NUCLEOTIDE SEQUENCE [LARGE SCALE GENOMIC DNA]</scope>
    <source>
        <strain evidence="1 2">MUT 4182</strain>
    </source>
</reference>
<evidence type="ECO:0000313" key="1">
    <source>
        <dbReference type="EMBL" id="KIO23253.1"/>
    </source>
</evidence>